<accession>A0ABU2FUD1</accession>
<sequence length="90" mass="10154">MGDITMEIAASEHDADGNAGKRKAVYVSLHQTHVPRLVEAGVLESNEVKKTIRLTGPWQQLHAYLEFDPAIKKQGLLSRMFRPRTGRKEK</sequence>
<evidence type="ECO:0000313" key="2">
    <source>
        <dbReference type="EMBL" id="MDS0283856.1"/>
    </source>
</evidence>
<dbReference type="InterPro" id="IPR055768">
    <property type="entry name" value="DUF7344"/>
</dbReference>
<protein>
    <recommendedName>
        <fullName evidence="1">DUF7344 domain-containing protein</fullName>
    </recommendedName>
</protein>
<evidence type="ECO:0000259" key="1">
    <source>
        <dbReference type="Pfam" id="PF24035"/>
    </source>
</evidence>
<dbReference type="EMBL" id="JAMQOS010000006">
    <property type="protein sequence ID" value="MDS0283856.1"/>
    <property type="molecule type" value="Genomic_DNA"/>
</dbReference>
<gene>
    <name evidence="2" type="ORF">NDI86_17205</name>
</gene>
<dbReference type="Proteomes" id="UP001268864">
    <property type="component" value="Unassembled WGS sequence"/>
</dbReference>
<organism evidence="2 3">
    <name type="scientific">Haloarcula onubensis</name>
    <dbReference type="NCBI Taxonomy" id="2950539"/>
    <lineage>
        <taxon>Archaea</taxon>
        <taxon>Methanobacteriati</taxon>
        <taxon>Methanobacteriota</taxon>
        <taxon>Stenosarchaea group</taxon>
        <taxon>Halobacteria</taxon>
        <taxon>Halobacteriales</taxon>
        <taxon>Haloarculaceae</taxon>
        <taxon>Haloarcula</taxon>
    </lineage>
</organism>
<name>A0ABU2FUD1_9EURY</name>
<comment type="caution">
    <text evidence="2">The sequence shown here is derived from an EMBL/GenBank/DDBJ whole genome shotgun (WGS) entry which is preliminary data.</text>
</comment>
<feature type="domain" description="DUF7344" evidence="1">
    <location>
        <begin position="2"/>
        <end position="52"/>
    </location>
</feature>
<keyword evidence="3" id="KW-1185">Reference proteome</keyword>
<reference evidence="2 3" key="1">
    <citation type="submission" date="2022-06" db="EMBL/GenBank/DDBJ databases">
        <title>Halomicroarcula sp. a new haloarchaeum isolate from saline soil.</title>
        <authorList>
            <person name="Strakova D."/>
            <person name="Galisteo C."/>
            <person name="Sanchez-Porro C."/>
            <person name="Ventosa A."/>
        </authorList>
    </citation>
    <scope>NUCLEOTIDE SEQUENCE [LARGE SCALE GENOMIC DNA]</scope>
    <source>
        <strain evidence="2 3">S3CR25-11</strain>
    </source>
</reference>
<evidence type="ECO:0000313" key="3">
    <source>
        <dbReference type="Proteomes" id="UP001268864"/>
    </source>
</evidence>
<proteinExistence type="predicted"/>
<dbReference type="Pfam" id="PF24035">
    <property type="entry name" value="DUF7344"/>
    <property type="match status" value="1"/>
</dbReference>